<keyword evidence="5" id="KW-0597">Phosphoprotein</keyword>
<keyword evidence="17" id="KW-1185">Reference proteome</keyword>
<evidence type="ECO:0000256" key="1">
    <source>
        <dbReference type="ARBA" id="ARBA00001946"/>
    </source>
</evidence>
<dbReference type="InterPro" id="IPR005846">
    <property type="entry name" value="A-D-PHexomutase_a/b/a-III"/>
</dbReference>
<accession>A0A1I6QE64</accession>
<evidence type="ECO:0000256" key="7">
    <source>
        <dbReference type="ARBA" id="ARBA00022842"/>
    </source>
</evidence>
<dbReference type="Gene3D" id="3.30.310.50">
    <property type="entry name" value="Alpha-D-phosphohexomutase, C-terminal domain"/>
    <property type="match status" value="1"/>
</dbReference>
<dbReference type="InterPro" id="IPR005841">
    <property type="entry name" value="Alpha-D-phosphohexomutase_SF"/>
</dbReference>
<comment type="similarity">
    <text evidence="4 12">Belongs to the phosphohexose mutase family.</text>
</comment>
<dbReference type="AlphaFoldDB" id="A0A1I6QE64"/>
<dbReference type="Gene3D" id="3.40.120.10">
    <property type="entry name" value="Alpha-D-Glucose-1,6-Bisphosphate, subunit A, domain 3"/>
    <property type="match status" value="3"/>
</dbReference>
<feature type="domain" description="Alpha-D-phosphohexomutase alpha/beta/alpha" evidence="14">
    <location>
        <begin position="203"/>
        <end position="304"/>
    </location>
</feature>
<proteinExistence type="inferred from homology"/>
<evidence type="ECO:0000259" key="14">
    <source>
        <dbReference type="Pfam" id="PF02879"/>
    </source>
</evidence>
<dbReference type="PROSITE" id="PS00710">
    <property type="entry name" value="PGM_PMM"/>
    <property type="match status" value="1"/>
</dbReference>
<sequence length="558" mass="62759">MNEHYLRWSNHPGLEPALLQELHLLSDEAKEDAFYKHLEFGTAGMRGLIGPGINRMNRYTVRRVTTGLARTLSKQDRLRGVAIAYDSRHQSPEFAAEAAGTLATHGINVYLYPSLRPTPMLSYAVRHLKAAAGIMITASHNPANYNGYKVYGRDGAQMPPHRVNDILYQLQYLDNELTLPSMSLEDGIASGYVHFIDSEIDDYYYQRVRSLTHTHASMNQQLIVVFTPLHGAGNQPIRKVLESIGFSQVHTVRAQENPDPDFPTVSAPNPEEPDVYALAVMEAKKRRADLIIATDPDADRLGLYARTATGEYSALNGNQIGALLLHYILKRKFDRGELFSNGVVLKSIVTSEISRSIANSFGISTEETLTGFKYIAERIAAYEAQGIPFLFGYEESYGYLLGSFVRDKDAIQAAVMCCEMAAYYKEKNQTLNDVLTSIFQEHGAYSESLFSYTFEGKAGHEKMNQLMDRLRHHPLQQIAGIPITEVKDYHLGIDHLPKANVLKYCCTDQSWVAIRPSGTEPKIKFYFSAVADRIDLAQEKRERMVTYLQELLERPLSS</sequence>
<feature type="domain" description="Alpha-D-phosphohexomutase alpha/beta/alpha" evidence="13">
    <location>
        <begin position="39"/>
        <end position="169"/>
    </location>
</feature>
<evidence type="ECO:0000256" key="2">
    <source>
        <dbReference type="ARBA" id="ARBA00005164"/>
    </source>
</evidence>
<dbReference type="Proteomes" id="UP000198660">
    <property type="component" value="Unassembled WGS sequence"/>
</dbReference>
<name>A0A1I6QE64_9BACL</name>
<dbReference type="InterPro" id="IPR005845">
    <property type="entry name" value="A-D-PHexomutase_a/b/a-II"/>
</dbReference>
<evidence type="ECO:0000256" key="4">
    <source>
        <dbReference type="ARBA" id="ARBA00010231"/>
    </source>
</evidence>
<evidence type="ECO:0000256" key="8">
    <source>
        <dbReference type="ARBA" id="ARBA00023235"/>
    </source>
</evidence>
<dbReference type="Pfam" id="PF02878">
    <property type="entry name" value="PGM_PMM_I"/>
    <property type="match status" value="1"/>
</dbReference>
<evidence type="ECO:0000256" key="11">
    <source>
        <dbReference type="ARBA" id="ARBA00041467"/>
    </source>
</evidence>
<dbReference type="Pfam" id="PF02879">
    <property type="entry name" value="PGM_PMM_II"/>
    <property type="match status" value="1"/>
</dbReference>
<keyword evidence="8" id="KW-0413">Isomerase</keyword>
<evidence type="ECO:0000259" key="15">
    <source>
        <dbReference type="Pfam" id="PF02880"/>
    </source>
</evidence>
<comment type="pathway">
    <text evidence="3">Lipid metabolism.</text>
</comment>
<comment type="cofactor">
    <cofactor evidence="1">
        <name>Mg(2+)</name>
        <dbReference type="ChEBI" id="CHEBI:18420"/>
    </cofactor>
</comment>
<dbReference type="PANTHER" id="PTHR45745">
    <property type="entry name" value="PHOSPHOMANNOMUTASE 45A"/>
    <property type="match status" value="1"/>
</dbReference>
<evidence type="ECO:0000256" key="5">
    <source>
        <dbReference type="ARBA" id="ARBA00022553"/>
    </source>
</evidence>
<dbReference type="SUPFAM" id="SSF53738">
    <property type="entry name" value="Phosphoglucomutase, first 3 domains"/>
    <property type="match status" value="3"/>
</dbReference>
<dbReference type="RefSeq" id="WP_091834729.1">
    <property type="nucleotide sequence ID" value="NZ_FPAA01000003.1"/>
</dbReference>
<evidence type="ECO:0000259" key="13">
    <source>
        <dbReference type="Pfam" id="PF02878"/>
    </source>
</evidence>
<evidence type="ECO:0000256" key="9">
    <source>
        <dbReference type="ARBA" id="ARBA00039995"/>
    </source>
</evidence>
<evidence type="ECO:0000313" key="17">
    <source>
        <dbReference type="Proteomes" id="UP000198660"/>
    </source>
</evidence>
<dbReference type="OrthoDB" id="9806956at2"/>
<comment type="pathway">
    <text evidence="2">Glycolipid metabolism; diglucosyl-diacylglycerol biosynthesis.</text>
</comment>
<evidence type="ECO:0000313" key="16">
    <source>
        <dbReference type="EMBL" id="SFS50734.1"/>
    </source>
</evidence>
<dbReference type="InterPro" id="IPR036900">
    <property type="entry name" value="A-D-PHexomutase_C_sf"/>
</dbReference>
<dbReference type="CDD" id="cd05799">
    <property type="entry name" value="PGM2"/>
    <property type="match status" value="1"/>
</dbReference>
<organism evidence="16 17">
    <name type="scientific">Marininema halotolerans</name>
    <dbReference type="NCBI Taxonomy" id="1155944"/>
    <lineage>
        <taxon>Bacteria</taxon>
        <taxon>Bacillati</taxon>
        <taxon>Bacillota</taxon>
        <taxon>Bacilli</taxon>
        <taxon>Bacillales</taxon>
        <taxon>Thermoactinomycetaceae</taxon>
        <taxon>Marininema</taxon>
    </lineage>
</organism>
<keyword evidence="7 12" id="KW-0460">Magnesium</keyword>
<dbReference type="InterPro" id="IPR005844">
    <property type="entry name" value="A-D-PHexomutase_a/b/a-I"/>
</dbReference>
<reference evidence="17" key="1">
    <citation type="submission" date="2016-10" db="EMBL/GenBank/DDBJ databases">
        <authorList>
            <person name="Varghese N."/>
            <person name="Submissions S."/>
        </authorList>
    </citation>
    <scope>NUCLEOTIDE SEQUENCE [LARGE SCALE GENOMIC DNA]</scope>
    <source>
        <strain evidence="17">DSM 45789</strain>
    </source>
</reference>
<dbReference type="SUPFAM" id="SSF55957">
    <property type="entry name" value="Phosphoglucomutase, C-terminal domain"/>
    <property type="match status" value="1"/>
</dbReference>
<dbReference type="PANTHER" id="PTHR45745:SF1">
    <property type="entry name" value="PHOSPHOGLUCOMUTASE 2B-RELATED"/>
    <property type="match status" value="1"/>
</dbReference>
<gene>
    <name evidence="16" type="ORF">SAMN05444972_10394</name>
</gene>
<dbReference type="EMBL" id="FPAA01000003">
    <property type="protein sequence ID" value="SFS50734.1"/>
    <property type="molecule type" value="Genomic_DNA"/>
</dbReference>
<dbReference type="Pfam" id="PF02880">
    <property type="entry name" value="PGM_PMM_III"/>
    <property type="match status" value="1"/>
</dbReference>
<feature type="domain" description="Alpha-D-phosphohexomutase alpha/beta/alpha" evidence="15">
    <location>
        <begin position="316"/>
        <end position="440"/>
    </location>
</feature>
<dbReference type="InterPro" id="IPR016055">
    <property type="entry name" value="A-D-PHexomutase_a/b/a-I/II/III"/>
</dbReference>
<evidence type="ECO:0000256" key="6">
    <source>
        <dbReference type="ARBA" id="ARBA00022723"/>
    </source>
</evidence>
<dbReference type="GO" id="GO:0006166">
    <property type="term" value="P:purine ribonucleoside salvage"/>
    <property type="evidence" value="ECO:0007669"/>
    <property type="project" value="TreeGrafter"/>
</dbReference>
<dbReference type="GO" id="GO:0008973">
    <property type="term" value="F:phosphopentomutase activity"/>
    <property type="evidence" value="ECO:0007669"/>
    <property type="project" value="TreeGrafter"/>
</dbReference>
<dbReference type="GO" id="GO:0000287">
    <property type="term" value="F:magnesium ion binding"/>
    <property type="evidence" value="ECO:0007669"/>
    <property type="project" value="InterPro"/>
</dbReference>
<evidence type="ECO:0000256" key="12">
    <source>
        <dbReference type="RuleBase" id="RU004326"/>
    </source>
</evidence>
<dbReference type="InterPro" id="IPR016066">
    <property type="entry name" value="A-D-PHexomutase_CS"/>
</dbReference>
<evidence type="ECO:0000256" key="10">
    <source>
        <dbReference type="ARBA" id="ARBA00041398"/>
    </source>
</evidence>
<evidence type="ECO:0000256" key="3">
    <source>
        <dbReference type="ARBA" id="ARBA00005189"/>
    </source>
</evidence>
<protein>
    <recommendedName>
        <fullName evidence="9">Phosphoglucomutase</fullName>
    </recommendedName>
    <alternativeName>
        <fullName evidence="11">Alpha-phosphoglucomutase</fullName>
    </alternativeName>
    <alternativeName>
        <fullName evidence="10">Glucose phosphomutase</fullName>
    </alternativeName>
</protein>
<dbReference type="GO" id="GO:0005975">
    <property type="term" value="P:carbohydrate metabolic process"/>
    <property type="evidence" value="ECO:0007669"/>
    <property type="project" value="InterPro"/>
</dbReference>
<keyword evidence="6 12" id="KW-0479">Metal-binding</keyword>
<dbReference type="PRINTS" id="PR00509">
    <property type="entry name" value="PGMPMM"/>
</dbReference>